<organism evidence="1 2">
    <name type="scientific">Aureliella helgolandensis</name>
    <dbReference type="NCBI Taxonomy" id="2527968"/>
    <lineage>
        <taxon>Bacteria</taxon>
        <taxon>Pseudomonadati</taxon>
        <taxon>Planctomycetota</taxon>
        <taxon>Planctomycetia</taxon>
        <taxon>Pirellulales</taxon>
        <taxon>Pirellulaceae</taxon>
        <taxon>Aureliella</taxon>
    </lineage>
</organism>
<dbReference type="AlphaFoldDB" id="A0A518GBQ3"/>
<dbReference type="Pfam" id="PF11149">
    <property type="entry name" value="DUF2924"/>
    <property type="match status" value="1"/>
</dbReference>
<evidence type="ECO:0000313" key="1">
    <source>
        <dbReference type="EMBL" id="QDV25960.1"/>
    </source>
</evidence>
<keyword evidence="2" id="KW-1185">Reference proteome</keyword>
<proteinExistence type="predicted"/>
<reference evidence="1 2" key="1">
    <citation type="submission" date="2019-02" db="EMBL/GenBank/DDBJ databases">
        <title>Deep-cultivation of Planctomycetes and their phenomic and genomic characterization uncovers novel biology.</title>
        <authorList>
            <person name="Wiegand S."/>
            <person name="Jogler M."/>
            <person name="Boedeker C."/>
            <person name="Pinto D."/>
            <person name="Vollmers J."/>
            <person name="Rivas-Marin E."/>
            <person name="Kohn T."/>
            <person name="Peeters S.H."/>
            <person name="Heuer A."/>
            <person name="Rast P."/>
            <person name="Oberbeckmann S."/>
            <person name="Bunk B."/>
            <person name="Jeske O."/>
            <person name="Meyerdierks A."/>
            <person name="Storesund J.E."/>
            <person name="Kallscheuer N."/>
            <person name="Luecker S."/>
            <person name="Lage O.M."/>
            <person name="Pohl T."/>
            <person name="Merkel B.J."/>
            <person name="Hornburger P."/>
            <person name="Mueller R.-W."/>
            <person name="Bruemmer F."/>
            <person name="Labrenz M."/>
            <person name="Spormann A.M."/>
            <person name="Op den Camp H."/>
            <person name="Overmann J."/>
            <person name="Amann R."/>
            <person name="Jetten M.S.M."/>
            <person name="Mascher T."/>
            <person name="Medema M.H."/>
            <person name="Devos D.P."/>
            <person name="Kaster A.-K."/>
            <person name="Ovreas L."/>
            <person name="Rohde M."/>
            <person name="Galperin M.Y."/>
            <person name="Jogler C."/>
        </authorList>
    </citation>
    <scope>NUCLEOTIDE SEQUENCE [LARGE SCALE GENOMIC DNA]</scope>
    <source>
        <strain evidence="1 2">Q31a</strain>
    </source>
</reference>
<sequence>MLNIEKEVAAMERMTVNQLRIKYADVFGEGTNGRNKVWLLKRIAWRMQANEEGDLSERARKRAFEIANDADLRMLPPRQSKLSVDSSERTVTKKVGIAHSNELLPGTKLQRIYKGETFSVTVLESGFEFQGERFKSLTAVAKAVTEKHWNGFHFFGLRQPRSAK</sequence>
<accession>A0A518GBQ3</accession>
<dbReference type="KEGG" id="ahel:Q31a_43300"/>
<evidence type="ECO:0008006" key="3">
    <source>
        <dbReference type="Google" id="ProtNLM"/>
    </source>
</evidence>
<dbReference type="Proteomes" id="UP000318017">
    <property type="component" value="Chromosome"/>
</dbReference>
<dbReference type="InterPro" id="IPR021322">
    <property type="entry name" value="DUF2924"/>
</dbReference>
<dbReference type="RefSeq" id="WP_145081756.1">
    <property type="nucleotide sequence ID" value="NZ_CP036298.1"/>
</dbReference>
<name>A0A518GBQ3_9BACT</name>
<gene>
    <name evidence="1" type="ORF">Q31a_43300</name>
</gene>
<evidence type="ECO:0000313" key="2">
    <source>
        <dbReference type="Proteomes" id="UP000318017"/>
    </source>
</evidence>
<protein>
    <recommendedName>
        <fullName evidence="3">DUF2924 domain-containing protein</fullName>
    </recommendedName>
</protein>
<dbReference type="EMBL" id="CP036298">
    <property type="protein sequence ID" value="QDV25960.1"/>
    <property type="molecule type" value="Genomic_DNA"/>
</dbReference>
<dbReference type="OrthoDB" id="284135at2"/>